<organism evidence="2 3">
    <name type="scientific">Actinomadura rubrobrunea</name>
    <dbReference type="NCBI Taxonomy" id="115335"/>
    <lineage>
        <taxon>Bacteria</taxon>
        <taxon>Bacillati</taxon>
        <taxon>Actinomycetota</taxon>
        <taxon>Actinomycetes</taxon>
        <taxon>Streptosporangiales</taxon>
        <taxon>Thermomonosporaceae</taxon>
        <taxon>Actinomadura</taxon>
    </lineage>
</organism>
<keyword evidence="1" id="KW-0812">Transmembrane</keyword>
<evidence type="ECO:0008006" key="4">
    <source>
        <dbReference type="Google" id="ProtNLM"/>
    </source>
</evidence>
<sequence length="183" mass="18621">MSQASLRELASTQTGRIVLGLFGGVTVGALTVIVGQISGLLPLGEPRTLPAPCRPASVHALVPGGTVVRNDGGRTSAECGAMAEPPRPARLEVMVEKAWSSGRAEADHRRGCASLAGLGPVGRPPGLGDVACAATDRGVLPETTVLVRRGALRVTVRYASAAKDAASVERDAVAAARRVTASL</sequence>
<evidence type="ECO:0000313" key="3">
    <source>
        <dbReference type="Proteomes" id="UP001165124"/>
    </source>
</evidence>
<dbReference type="AlphaFoldDB" id="A0A9W6PTB2"/>
<evidence type="ECO:0000313" key="2">
    <source>
        <dbReference type="EMBL" id="GLW62487.1"/>
    </source>
</evidence>
<name>A0A9W6PTB2_9ACTN</name>
<dbReference type="EMBL" id="BSRZ01000001">
    <property type="protein sequence ID" value="GLW62487.1"/>
    <property type="molecule type" value="Genomic_DNA"/>
</dbReference>
<dbReference type="Proteomes" id="UP001165124">
    <property type="component" value="Unassembled WGS sequence"/>
</dbReference>
<evidence type="ECO:0000256" key="1">
    <source>
        <dbReference type="SAM" id="Phobius"/>
    </source>
</evidence>
<feature type="transmembrane region" description="Helical" evidence="1">
    <location>
        <begin position="21"/>
        <end position="44"/>
    </location>
</feature>
<reference evidence="2" key="1">
    <citation type="submission" date="2023-02" db="EMBL/GenBank/DDBJ databases">
        <title>Actinomadura rubrobrunea NBRC 14622.</title>
        <authorList>
            <person name="Ichikawa N."/>
            <person name="Sato H."/>
            <person name="Tonouchi N."/>
        </authorList>
    </citation>
    <scope>NUCLEOTIDE SEQUENCE</scope>
    <source>
        <strain evidence="2">NBRC 14622</strain>
    </source>
</reference>
<accession>A0A9W6PTB2</accession>
<dbReference type="RefSeq" id="WP_067906925.1">
    <property type="nucleotide sequence ID" value="NZ_BSRZ01000001.1"/>
</dbReference>
<keyword evidence="1" id="KW-0472">Membrane</keyword>
<gene>
    <name evidence="2" type="ORF">Arub01_07310</name>
</gene>
<keyword evidence="1" id="KW-1133">Transmembrane helix</keyword>
<keyword evidence="3" id="KW-1185">Reference proteome</keyword>
<comment type="caution">
    <text evidence="2">The sequence shown here is derived from an EMBL/GenBank/DDBJ whole genome shotgun (WGS) entry which is preliminary data.</text>
</comment>
<proteinExistence type="predicted"/>
<protein>
    <recommendedName>
        <fullName evidence="4">DUF3558 domain-containing protein</fullName>
    </recommendedName>
</protein>